<dbReference type="InterPro" id="IPR035098">
    <property type="entry name" value="YNR034W-A/EGO2_sf"/>
</dbReference>
<gene>
    <name evidence="1" type="ORF">METZ01_LOCUS236724</name>
</gene>
<proteinExistence type="predicted"/>
<dbReference type="AlphaFoldDB" id="A0A382H9C4"/>
<organism evidence="1">
    <name type="scientific">marine metagenome</name>
    <dbReference type="NCBI Taxonomy" id="408172"/>
    <lineage>
        <taxon>unclassified sequences</taxon>
        <taxon>metagenomes</taxon>
        <taxon>ecological metagenomes</taxon>
    </lineage>
</organism>
<dbReference type="EMBL" id="UINC01059923">
    <property type="protein sequence ID" value="SVB83870.1"/>
    <property type="molecule type" value="Genomic_DNA"/>
</dbReference>
<reference evidence="1" key="1">
    <citation type="submission" date="2018-05" db="EMBL/GenBank/DDBJ databases">
        <authorList>
            <person name="Lanie J.A."/>
            <person name="Ng W.-L."/>
            <person name="Kazmierczak K.M."/>
            <person name="Andrzejewski T.M."/>
            <person name="Davidsen T.M."/>
            <person name="Wayne K.J."/>
            <person name="Tettelin H."/>
            <person name="Glass J.I."/>
            <person name="Rusch D."/>
            <person name="Podicherti R."/>
            <person name="Tsui H.-C.T."/>
            <person name="Winkler M.E."/>
        </authorList>
    </citation>
    <scope>NUCLEOTIDE SEQUENCE</scope>
</reference>
<dbReference type="SUPFAM" id="SSF160683">
    <property type="entry name" value="YNR034W-A-like"/>
    <property type="match status" value="1"/>
</dbReference>
<protein>
    <recommendedName>
        <fullName evidence="2">Phage protein</fullName>
    </recommendedName>
</protein>
<sequence>MAVLKFYVDEYTTSSDQFATYDAIANVSSKLTNEGFSYPNDFWLAEVFYKEDGRQVIVFEFKNDRKAMLVKLKGIDNG</sequence>
<evidence type="ECO:0000313" key="1">
    <source>
        <dbReference type="EMBL" id="SVB83870.1"/>
    </source>
</evidence>
<name>A0A382H9C4_9ZZZZ</name>
<evidence type="ECO:0008006" key="2">
    <source>
        <dbReference type="Google" id="ProtNLM"/>
    </source>
</evidence>
<accession>A0A382H9C4</accession>